<dbReference type="InterPro" id="IPR016047">
    <property type="entry name" value="M23ase_b-sheet_dom"/>
</dbReference>
<dbReference type="Gene3D" id="1.10.530.10">
    <property type="match status" value="1"/>
</dbReference>
<feature type="domain" description="Transglycosylase SLT" evidence="1">
    <location>
        <begin position="66"/>
        <end position="170"/>
    </location>
</feature>
<gene>
    <name evidence="3" type="ORF">M3A82_006655</name>
</gene>
<dbReference type="Gene3D" id="2.70.70.10">
    <property type="entry name" value="Glucose Permease (Domain IIA)"/>
    <property type="match status" value="1"/>
</dbReference>
<dbReference type="SUPFAM" id="SSF51261">
    <property type="entry name" value="Duplicated hybrid motif"/>
    <property type="match status" value="1"/>
</dbReference>
<dbReference type="InterPro" id="IPR050570">
    <property type="entry name" value="Cell_wall_metabolism_enzyme"/>
</dbReference>
<comment type="caution">
    <text evidence="3">The sequence shown here is derived from an EMBL/GenBank/DDBJ whole genome shotgun (WGS) entry which is preliminary data.</text>
</comment>
<dbReference type="Pfam" id="PF01464">
    <property type="entry name" value="SLT"/>
    <property type="match status" value="1"/>
</dbReference>
<dbReference type="GO" id="GO:0004222">
    <property type="term" value="F:metalloendopeptidase activity"/>
    <property type="evidence" value="ECO:0007669"/>
    <property type="project" value="TreeGrafter"/>
</dbReference>
<proteinExistence type="predicted"/>
<dbReference type="EMBL" id="JALXKZ020000012">
    <property type="protein sequence ID" value="MCV7629020.1"/>
    <property type="molecule type" value="Genomic_DNA"/>
</dbReference>
<name>A0AAP3EUE9_MICLU</name>
<reference evidence="3" key="1">
    <citation type="submission" date="2023-06" db="EMBL/GenBank/DDBJ databases">
        <title>lsaBGC provides a comprehensive framework for evolutionary analysis of biosynthetic gene clusters within focal taxa.</title>
        <authorList>
            <person name="Salamzade R."/>
            <person name="Sandstrom S."/>
            <person name="Kalan L.R."/>
        </authorList>
    </citation>
    <scope>NUCLEOTIDE SEQUENCE</scope>
    <source>
        <strain evidence="3">P3-SID899</strain>
    </source>
</reference>
<dbReference type="SUPFAM" id="SSF53955">
    <property type="entry name" value="Lysozyme-like"/>
    <property type="match status" value="1"/>
</dbReference>
<feature type="domain" description="M23ase beta-sheet core" evidence="2">
    <location>
        <begin position="241"/>
        <end position="333"/>
    </location>
</feature>
<protein>
    <submittedName>
        <fullName evidence="3">M23 family metallopeptidase</fullName>
    </submittedName>
</protein>
<dbReference type="CDD" id="cd12797">
    <property type="entry name" value="M23_peptidase"/>
    <property type="match status" value="1"/>
</dbReference>
<dbReference type="InterPro" id="IPR008258">
    <property type="entry name" value="Transglycosylase_SLT_dom_1"/>
</dbReference>
<evidence type="ECO:0000313" key="4">
    <source>
        <dbReference type="Proteomes" id="UP001205867"/>
    </source>
</evidence>
<evidence type="ECO:0000259" key="2">
    <source>
        <dbReference type="Pfam" id="PF01551"/>
    </source>
</evidence>
<dbReference type="Pfam" id="PF01551">
    <property type="entry name" value="Peptidase_M23"/>
    <property type="match status" value="1"/>
</dbReference>
<evidence type="ECO:0000313" key="3">
    <source>
        <dbReference type="EMBL" id="MCV7629020.1"/>
    </source>
</evidence>
<dbReference type="PANTHER" id="PTHR21666:SF270">
    <property type="entry name" value="MUREIN HYDROLASE ACTIVATOR ENVC"/>
    <property type="match status" value="1"/>
</dbReference>
<dbReference type="AlphaFoldDB" id="A0AAP3EUE9"/>
<dbReference type="InterPro" id="IPR023346">
    <property type="entry name" value="Lysozyme-like_dom_sf"/>
</dbReference>
<dbReference type="PANTHER" id="PTHR21666">
    <property type="entry name" value="PEPTIDASE-RELATED"/>
    <property type="match status" value="1"/>
</dbReference>
<evidence type="ECO:0000259" key="1">
    <source>
        <dbReference type="Pfam" id="PF01464"/>
    </source>
</evidence>
<dbReference type="InterPro" id="IPR011055">
    <property type="entry name" value="Dup_hybrid_motif"/>
</dbReference>
<organism evidence="3 4">
    <name type="scientific">Micrococcus luteus</name>
    <name type="common">Micrococcus lysodeikticus</name>
    <dbReference type="NCBI Taxonomy" id="1270"/>
    <lineage>
        <taxon>Bacteria</taxon>
        <taxon>Bacillati</taxon>
        <taxon>Actinomycetota</taxon>
        <taxon>Actinomycetes</taxon>
        <taxon>Micrococcales</taxon>
        <taxon>Micrococcaceae</taxon>
        <taxon>Micrococcus</taxon>
    </lineage>
</organism>
<sequence>MKRVGLALVVLFLLILGAALVMLPFVAAASFQASKTTQTGGGIAEICAAGEAGQAQIPEEYREDVAKAAQVSGFSQEVIASQIFQESRWDPNVTSPSGARGLGQFKDDTWPTFGEGGDPYNGHDSIAAQGRFLKWLKDQYRHLAKGDDELLVRMVLSGYRLGHNTVLEVGGLPDAPEATAYHTEILARTAIYTTECKPVMGGDDVVVAGDWTHPLPGSYFTSPYGWRDCVSGVGCSDVIRNHNGIDFANPDGSPGTVVAATAMTVTQINLDADSGVFVRGKQQDDPGYILTYLHCAEGSVRVAVGDSVPAGKALCTEGATGLAEKHHLHFMINMPDSPGGMFEQSRTVDPRPILEANGVAACPPGRDVTDACAS</sequence>
<accession>A0AAP3EUE9</accession>
<dbReference type="Proteomes" id="UP001205867">
    <property type="component" value="Unassembled WGS sequence"/>
</dbReference>